<evidence type="ECO:0000313" key="2">
    <source>
        <dbReference type="EMBL" id="ABV43227.1"/>
    </source>
</evidence>
<dbReference type="eggNOG" id="ENOG50348SP">
    <property type="taxonomic scope" value="Bacteria"/>
</dbReference>
<dbReference type="AlphaFoldDB" id="A8GJD7"/>
<keyword evidence="1" id="KW-0812">Transmembrane</keyword>
<name>A8GJD7_SERP5</name>
<gene>
    <name evidence="2" type="ordered locus">Spro_4133</name>
</gene>
<feature type="transmembrane region" description="Helical" evidence="1">
    <location>
        <begin position="6"/>
        <end position="23"/>
    </location>
</feature>
<proteinExistence type="predicted"/>
<keyword evidence="1" id="KW-0472">Membrane</keyword>
<protein>
    <submittedName>
        <fullName evidence="2">Uncharacterized protein</fullName>
    </submittedName>
</protein>
<evidence type="ECO:0000256" key="1">
    <source>
        <dbReference type="SAM" id="Phobius"/>
    </source>
</evidence>
<accession>A8GJD7</accession>
<dbReference type="KEGG" id="spe:Spro_4133"/>
<dbReference type="HOGENOM" id="CLU_1757564_0_0_6"/>
<organism evidence="2">
    <name type="scientific">Serratia proteamaculans (strain 568)</name>
    <dbReference type="NCBI Taxonomy" id="399741"/>
    <lineage>
        <taxon>Bacteria</taxon>
        <taxon>Pseudomonadati</taxon>
        <taxon>Pseudomonadota</taxon>
        <taxon>Gammaproteobacteria</taxon>
        <taxon>Enterobacterales</taxon>
        <taxon>Yersiniaceae</taxon>
        <taxon>Serratia</taxon>
    </lineage>
</organism>
<reference evidence="2" key="1">
    <citation type="submission" date="2007-09" db="EMBL/GenBank/DDBJ databases">
        <title>Complete sequence of chromosome of Serratia proteamaculans 568.</title>
        <authorList>
            <consortium name="US DOE Joint Genome Institute"/>
            <person name="Copeland A."/>
            <person name="Lucas S."/>
            <person name="Lapidus A."/>
            <person name="Barry K."/>
            <person name="Glavina del Rio T."/>
            <person name="Dalin E."/>
            <person name="Tice H."/>
            <person name="Pitluck S."/>
            <person name="Chain P."/>
            <person name="Malfatti S."/>
            <person name="Shin M."/>
            <person name="Vergez L."/>
            <person name="Schmutz J."/>
            <person name="Larimer F."/>
            <person name="Land M."/>
            <person name="Hauser L."/>
            <person name="Kyrpides N."/>
            <person name="Kim E."/>
            <person name="Taghavi S."/>
            <person name="Newman L."/>
            <person name="Vangronsveld J."/>
            <person name="van der Lelie D."/>
            <person name="Richardson P."/>
        </authorList>
    </citation>
    <scope>NUCLEOTIDE SEQUENCE [LARGE SCALE GENOMIC DNA]</scope>
    <source>
        <strain evidence="2">568</strain>
    </source>
</reference>
<dbReference type="EMBL" id="CP000826">
    <property type="protein sequence ID" value="ABV43227.1"/>
    <property type="molecule type" value="Genomic_DNA"/>
</dbReference>
<sequence length="148" mass="17249">MYVKPLILSLLIMVLVFFSYLRWESERNTSSFTCRGKMHTNMSANTCNGKTFFDLFLSMNSDGTGYYIVLGSYTCPNAPPKAVDSTIHFTYKKKGEYYSFALDKRNSDVSTMVKIFKYDEIKVKIKKMDAFEYIVYLPFEQPMMCKKD</sequence>
<keyword evidence="1" id="KW-1133">Transmembrane helix</keyword>